<dbReference type="AlphaFoldDB" id="A0A2A9HBF1"/>
<accession>A0A2A9HBF1</accession>
<reference evidence="1 2" key="1">
    <citation type="submission" date="2017-09" db="EMBL/GenBank/DDBJ databases">
        <title>Sequencing the genomes of two abundant thermophiles in Great Basin hot springs: Thermocrinis jamiesonii and novel Chloroflexi Thermoflexus hugenholtzii.</title>
        <authorList>
            <person name="Hedlund B."/>
        </authorList>
    </citation>
    <scope>NUCLEOTIDE SEQUENCE [LARGE SCALE GENOMIC DNA]</scope>
    <source>
        <strain evidence="1 2">G233</strain>
    </source>
</reference>
<organism evidence="1 2">
    <name type="scientific">Tepidiforma thermophila (strain KCTC 52669 / CGMCC 1.13589 / G233)</name>
    <dbReference type="NCBI Taxonomy" id="2761530"/>
    <lineage>
        <taxon>Bacteria</taxon>
        <taxon>Bacillati</taxon>
        <taxon>Chloroflexota</taxon>
        <taxon>Tepidiformia</taxon>
        <taxon>Tepidiformales</taxon>
        <taxon>Tepidiformaceae</taxon>
        <taxon>Tepidiforma</taxon>
    </lineage>
</organism>
<evidence type="ECO:0000313" key="2">
    <source>
        <dbReference type="Proteomes" id="UP000223071"/>
    </source>
</evidence>
<dbReference type="Proteomes" id="UP000223071">
    <property type="component" value="Unassembled WGS sequence"/>
</dbReference>
<dbReference type="EMBL" id="PDJQ01000001">
    <property type="protein sequence ID" value="PFG73307.1"/>
    <property type="molecule type" value="Genomic_DNA"/>
</dbReference>
<name>A0A2A9HBF1_TEPT2</name>
<comment type="caution">
    <text evidence="1">The sequence shown here is derived from an EMBL/GenBank/DDBJ whole genome shotgun (WGS) entry which is preliminary data.</text>
</comment>
<sequence>MREDGAAIHFTLETPNTEPGQVGVPELAAFLDGIQRAVTVLVEDAWGRAHGRGRIPEALRAAAVLVLSDAGAGSFSATLRMARPQGLWDASIAERTIERALGGFAAIARGERPDLPRAAADHLVAAVRPVCRAGGRLEVSGTGLDRVITVDARTKLPAEAAPGGAGMVRVAGELLEIDYRDSTAELWAADGTRTTLLLGPGQLDAVDEHRRGYVAVRGTWEDRRRRRLRVAEVLPLDGAAAFWRAPTLEELEARQGVAPVHSLAALRLPSWEGEDEDAFLETLRRWREAS</sequence>
<gene>
    <name evidence="1" type="ORF">A9A59_0502</name>
</gene>
<dbReference type="RefSeq" id="WP_098502771.1">
    <property type="nucleotide sequence ID" value="NZ_PDJQ01000001.1"/>
</dbReference>
<protein>
    <submittedName>
        <fullName evidence="1">Uncharacterized protein</fullName>
    </submittedName>
</protein>
<evidence type="ECO:0000313" key="1">
    <source>
        <dbReference type="EMBL" id="PFG73307.1"/>
    </source>
</evidence>
<keyword evidence="2" id="KW-1185">Reference proteome</keyword>
<proteinExistence type="predicted"/>